<protein>
    <submittedName>
        <fullName evidence="2">Molybdopterin or thiamine biosynthesis adenylyltransferase</fullName>
    </submittedName>
</protein>
<dbReference type="Proteomes" id="UP000182977">
    <property type="component" value="Chromosome I"/>
</dbReference>
<dbReference type="SUPFAM" id="SSF69572">
    <property type="entry name" value="Activating enzymes of the ubiquitin-like proteins"/>
    <property type="match status" value="1"/>
</dbReference>
<dbReference type="EMBL" id="LT629791">
    <property type="protein sequence ID" value="SDU55345.1"/>
    <property type="molecule type" value="Genomic_DNA"/>
</dbReference>
<dbReference type="GO" id="GO:0008641">
    <property type="term" value="F:ubiquitin-like modifier activating enzyme activity"/>
    <property type="evidence" value="ECO:0007669"/>
    <property type="project" value="InterPro"/>
</dbReference>
<name>A0A1H2JH13_9ACTN</name>
<dbReference type="OrthoDB" id="4426339at2"/>
<proteinExistence type="predicted"/>
<organism evidence="2 3">
    <name type="scientific">Jiangella alkaliphila</name>
    <dbReference type="NCBI Taxonomy" id="419479"/>
    <lineage>
        <taxon>Bacteria</taxon>
        <taxon>Bacillati</taxon>
        <taxon>Actinomycetota</taxon>
        <taxon>Actinomycetes</taxon>
        <taxon>Jiangellales</taxon>
        <taxon>Jiangellaceae</taxon>
        <taxon>Jiangella</taxon>
    </lineage>
</organism>
<dbReference type="GO" id="GO:0016779">
    <property type="term" value="F:nucleotidyltransferase activity"/>
    <property type="evidence" value="ECO:0007669"/>
    <property type="project" value="UniProtKB-KW"/>
</dbReference>
<reference evidence="3" key="1">
    <citation type="submission" date="2016-10" db="EMBL/GenBank/DDBJ databases">
        <authorList>
            <person name="Varghese N."/>
            <person name="Submissions S."/>
        </authorList>
    </citation>
    <scope>NUCLEOTIDE SEQUENCE [LARGE SCALE GENOMIC DNA]</scope>
    <source>
        <strain evidence="3">DSM 45079</strain>
    </source>
</reference>
<keyword evidence="2" id="KW-0548">Nucleotidyltransferase</keyword>
<dbReference type="AlphaFoldDB" id="A0A1H2JH13"/>
<dbReference type="InterPro" id="IPR035985">
    <property type="entry name" value="Ubiquitin-activating_enz"/>
</dbReference>
<sequence>MRPILHPALSRTWRDESTLQVGATPGLALVVGGLSRPERAVVDAMTGAADLAALRELAAELGLGRSAADRLTALLVAAGAVVDGDRLAPADPPADPRRLPDRSSAALLTRSADGGGDVLAARGRSRVDVQGAGRVGAQIARLLAAAGVGTVAVLDGEPVRPADVSPGGHPPDAVGASRRRSLDPLLRADAGEADDGGRPEAPGLVVLAPTADTGRAEAAELVRQGIPHLFAQVVEVTGVVGPLVLPGRSSCLRCHDLHRTARDPHWPLVLDQALRRPPPEPACDAALAAVVAGLAATQVLAHLDGFTPAAVDGTMEVTLPSGLPRRRGWTRHPRCGCGWSTREDEAAQWEM</sequence>
<dbReference type="STRING" id="419479.SAMN04488563_2659"/>
<evidence type="ECO:0000313" key="3">
    <source>
        <dbReference type="Proteomes" id="UP000182977"/>
    </source>
</evidence>
<accession>A0A1H2JH13</accession>
<keyword evidence="3" id="KW-1185">Reference proteome</keyword>
<keyword evidence="2" id="KW-0808">Transferase</keyword>
<dbReference type="Gene3D" id="3.40.50.720">
    <property type="entry name" value="NAD(P)-binding Rossmann-like Domain"/>
    <property type="match status" value="1"/>
</dbReference>
<evidence type="ECO:0000256" key="1">
    <source>
        <dbReference type="SAM" id="MobiDB-lite"/>
    </source>
</evidence>
<evidence type="ECO:0000313" key="2">
    <source>
        <dbReference type="EMBL" id="SDU55345.1"/>
    </source>
</evidence>
<dbReference type="RefSeq" id="WP_046772174.1">
    <property type="nucleotide sequence ID" value="NZ_LBMC01000057.1"/>
</dbReference>
<gene>
    <name evidence="2" type="ORF">SAMN04488563_2659</name>
</gene>
<feature type="region of interest" description="Disordered" evidence="1">
    <location>
        <begin position="159"/>
        <end position="181"/>
    </location>
</feature>